<comment type="caution">
    <text evidence="9">The sequence shown here is derived from an EMBL/GenBank/DDBJ whole genome shotgun (WGS) entry which is preliminary data.</text>
</comment>
<dbReference type="InterPro" id="IPR045337">
    <property type="entry name" value="MmgE_PrpD_C"/>
</dbReference>
<sequence>MIEHDVRVHPSSDRLPRQEQLAWKIAELAADPVPVRADVTDMVINRIIDNAAVAVASVNRRPVVTARGQALARPDSRGAAVIGAATDVRVAPEWAAWANGVAVRELDYHDTFLAADYSHPGDNIPPLLAVAQHLGADGNQLTRAIATAYEVQVDLVTGICLHEHKIDHIAHLGPSVAAGLGTLLEATPEVIYQAVGQALHTTTTTRQSRKGEISSWKAYAPAFAGKVAIEAMDRALRGEGAPAPIYEGEDGFIAWLLSGPAAAYTVPLPGPGEAKAAILRTYTKEHSAEYQSQALIDLARRMREQIGDLSRIESVLIRTSHHTHYVIGTGANDPQKLDPTASRETLDHSIMYIFAVALQDGRWHHVDSYAPRRAARPDTVDLWHRITTVEDPAWTERYHAAEPEFGGRVEITLTDGTVVADELGVADAHPRGARPFARGNYLDKFGTLAAGVVSAAEQTRFTELVQRLPELTAAEVRQLTVTVDEVKLADAPEGLF</sequence>
<proteinExistence type="inferred from homology"/>
<comment type="catalytic activity">
    <reaction evidence="1">
        <text>(2S,3S)-2-methylcitrate = 2-methyl-cis-aconitate + H2O</text>
        <dbReference type="Rhea" id="RHEA:17725"/>
        <dbReference type="ChEBI" id="CHEBI:15377"/>
        <dbReference type="ChEBI" id="CHEBI:57872"/>
        <dbReference type="ChEBI" id="CHEBI:58853"/>
        <dbReference type="EC" id="4.2.1.79"/>
    </reaction>
</comment>
<evidence type="ECO:0000256" key="3">
    <source>
        <dbReference type="ARBA" id="ARBA00011245"/>
    </source>
</evidence>
<feature type="domain" description="MmgE/PrpD N-terminal" evidence="6">
    <location>
        <begin position="19"/>
        <end position="261"/>
    </location>
</feature>
<comment type="similarity">
    <text evidence="2">Belongs to the PrpD family.</text>
</comment>
<dbReference type="Pfam" id="PF03972">
    <property type="entry name" value="MmgE_PrpD_N"/>
    <property type="match status" value="1"/>
</dbReference>
<evidence type="ECO:0000313" key="8">
    <source>
        <dbReference type="EMBL" id="MBB6569845.1"/>
    </source>
</evidence>
<keyword evidence="10" id="KW-1185">Reference proteome</keyword>
<evidence type="ECO:0000313" key="9">
    <source>
        <dbReference type="EMBL" id="NOL40330.1"/>
    </source>
</evidence>
<dbReference type="EC" id="4.2.1.79" evidence="4"/>
<dbReference type="Pfam" id="PF19305">
    <property type="entry name" value="MmgE_PrpD_C"/>
    <property type="match status" value="1"/>
</dbReference>
<reference evidence="8 11" key="2">
    <citation type="submission" date="2020-08" db="EMBL/GenBank/DDBJ databases">
        <title>Sequencing the genomes of 1000 actinobacteria strains.</title>
        <authorList>
            <person name="Klenk H.-P."/>
        </authorList>
    </citation>
    <scope>NUCLEOTIDE SEQUENCE [LARGE SCALE GENOMIC DNA]</scope>
    <source>
        <strain evidence="8 11">DSM 15626</strain>
    </source>
</reference>
<accession>A0A7Y4KXB1</accession>
<dbReference type="GO" id="GO:0047547">
    <property type="term" value="F:2-methylcitrate dehydratase activity"/>
    <property type="evidence" value="ECO:0007669"/>
    <property type="project" value="UniProtKB-EC"/>
</dbReference>
<dbReference type="FunFam" id="1.10.4100.10:FF:000003">
    <property type="entry name" value="2-methylcitrate dehydratase 1"/>
    <property type="match status" value="1"/>
</dbReference>
<dbReference type="Proteomes" id="UP000553957">
    <property type="component" value="Unassembled WGS sequence"/>
</dbReference>
<dbReference type="InterPro" id="IPR005656">
    <property type="entry name" value="MmgE_PrpD"/>
</dbReference>
<comment type="subunit">
    <text evidence="3">Monomer.</text>
</comment>
<dbReference type="InterPro" id="IPR036148">
    <property type="entry name" value="MmgE/PrpD_sf"/>
</dbReference>
<name>A0A7Y4KXB1_9ACTN</name>
<dbReference type="Proteomes" id="UP000534306">
    <property type="component" value="Unassembled WGS sequence"/>
</dbReference>
<evidence type="ECO:0000313" key="11">
    <source>
        <dbReference type="Proteomes" id="UP000553957"/>
    </source>
</evidence>
<evidence type="ECO:0000259" key="7">
    <source>
        <dbReference type="Pfam" id="PF19305"/>
    </source>
</evidence>
<dbReference type="Gene3D" id="3.30.1330.120">
    <property type="entry name" value="2-methylcitrate dehydratase PrpD"/>
    <property type="match status" value="1"/>
</dbReference>
<evidence type="ECO:0000256" key="1">
    <source>
        <dbReference type="ARBA" id="ARBA00000096"/>
    </source>
</evidence>
<dbReference type="PANTHER" id="PTHR16943">
    <property type="entry name" value="2-METHYLCITRATE DEHYDRATASE-RELATED"/>
    <property type="match status" value="1"/>
</dbReference>
<keyword evidence="5 8" id="KW-0456">Lyase</keyword>
<evidence type="ECO:0000259" key="6">
    <source>
        <dbReference type="Pfam" id="PF03972"/>
    </source>
</evidence>
<protein>
    <recommendedName>
        <fullName evidence="4">2-methylcitrate dehydratase</fullName>
        <ecNumber evidence="4">4.2.1.79</ecNumber>
    </recommendedName>
</protein>
<dbReference type="Gene3D" id="1.10.4100.10">
    <property type="entry name" value="2-methylcitrate dehydratase PrpD"/>
    <property type="match status" value="1"/>
</dbReference>
<evidence type="ECO:0000313" key="10">
    <source>
        <dbReference type="Proteomes" id="UP000534306"/>
    </source>
</evidence>
<dbReference type="PANTHER" id="PTHR16943:SF8">
    <property type="entry name" value="2-METHYLCITRATE DEHYDRATASE"/>
    <property type="match status" value="1"/>
</dbReference>
<organism evidence="9 10">
    <name type="scientific">Kribbella sandramycini</name>
    <dbReference type="NCBI Taxonomy" id="60450"/>
    <lineage>
        <taxon>Bacteria</taxon>
        <taxon>Bacillati</taxon>
        <taxon>Actinomycetota</taxon>
        <taxon>Actinomycetes</taxon>
        <taxon>Propionibacteriales</taxon>
        <taxon>Kribbellaceae</taxon>
        <taxon>Kribbella</taxon>
    </lineage>
</organism>
<dbReference type="RefSeq" id="WP_171672776.1">
    <property type="nucleotide sequence ID" value="NZ_BAAAGT010000002.1"/>
</dbReference>
<dbReference type="SUPFAM" id="SSF103378">
    <property type="entry name" value="2-methylcitrate dehydratase PrpD"/>
    <property type="match status" value="1"/>
</dbReference>
<dbReference type="AlphaFoldDB" id="A0A7Y4KXB1"/>
<evidence type="ECO:0000256" key="5">
    <source>
        <dbReference type="ARBA" id="ARBA00023239"/>
    </source>
</evidence>
<feature type="domain" description="MmgE/PrpD C-terminal" evidence="7">
    <location>
        <begin position="286"/>
        <end position="468"/>
    </location>
</feature>
<gene>
    <name evidence="8" type="ORF">HNR71_005482</name>
    <name evidence="9" type="ORF">HPO96_08745</name>
</gene>
<evidence type="ECO:0000256" key="4">
    <source>
        <dbReference type="ARBA" id="ARBA00013124"/>
    </source>
</evidence>
<dbReference type="EMBL" id="JACHKF010000001">
    <property type="protein sequence ID" value="MBB6569845.1"/>
    <property type="molecule type" value="Genomic_DNA"/>
</dbReference>
<reference evidence="9 10" key="1">
    <citation type="submission" date="2020-05" db="EMBL/GenBank/DDBJ databases">
        <title>Genome sequence of Kribbella sandramycini ATCC 39419.</title>
        <authorList>
            <person name="Maclea K.S."/>
            <person name="Fair J.L."/>
        </authorList>
    </citation>
    <scope>NUCLEOTIDE SEQUENCE [LARGE SCALE GENOMIC DNA]</scope>
    <source>
        <strain evidence="9 10">ATCC 39419</strain>
    </source>
</reference>
<dbReference type="InterPro" id="IPR045336">
    <property type="entry name" value="MmgE_PrpD_N"/>
</dbReference>
<dbReference type="InterPro" id="IPR042188">
    <property type="entry name" value="MmgE/PrpD_sf_2"/>
</dbReference>
<dbReference type="InterPro" id="IPR042183">
    <property type="entry name" value="MmgE/PrpD_sf_1"/>
</dbReference>
<dbReference type="EMBL" id="JABJRC010000002">
    <property type="protein sequence ID" value="NOL40330.1"/>
    <property type="molecule type" value="Genomic_DNA"/>
</dbReference>
<evidence type="ECO:0000256" key="2">
    <source>
        <dbReference type="ARBA" id="ARBA00006174"/>
    </source>
</evidence>